<dbReference type="CDD" id="cd08388">
    <property type="entry name" value="C2A_Synaptotagmin-4-11"/>
    <property type="match status" value="1"/>
</dbReference>
<dbReference type="GO" id="GO:0098793">
    <property type="term" value="C:presynapse"/>
    <property type="evidence" value="ECO:0007669"/>
    <property type="project" value="GOC"/>
</dbReference>
<dbReference type="PANTHER" id="PTHR10024">
    <property type="entry name" value="SYNAPTOTAGMIN"/>
    <property type="match status" value="1"/>
</dbReference>
<dbReference type="GO" id="GO:0006906">
    <property type="term" value="P:vesicle fusion"/>
    <property type="evidence" value="ECO:0007669"/>
    <property type="project" value="TreeGrafter"/>
</dbReference>
<dbReference type="InterPro" id="IPR035892">
    <property type="entry name" value="C2_domain_sf"/>
</dbReference>
<dbReference type="InterPro" id="IPR000008">
    <property type="entry name" value="C2_dom"/>
</dbReference>
<evidence type="ECO:0000256" key="2">
    <source>
        <dbReference type="SAM" id="MobiDB-lite"/>
    </source>
</evidence>
<dbReference type="SUPFAM" id="SSF49562">
    <property type="entry name" value="C2 domain (Calcium/lipid-binding domain, CaLB)"/>
    <property type="match status" value="2"/>
</dbReference>
<proteinExistence type="predicted"/>
<dbReference type="GO" id="GO:0005886">
    <property type="term" value="C:plasma membrane"/>
    <property type="evidence" value="ECO:0007669"/>
    <property type="project" value="TreeGrafter"/>
</dbReference>
<feature type="compositionally biased region" description="Low complexity" evidence="2">
    <location>
        <begin position="86"/>
        <end position="96"/>
    </location>
</feature>
<gene>
    <name evidence="4" type="ORF">X975_04753</name>
</gene>
<evidence type="ECO:0000259" key="3">
    <source>
        <dbReference type="PROSITE" id="PS50004"/>
    </source>
</evidence>
<dbReference type="OMA" id="SIEYNFE"/>
<dbReference type="GO" id="GO:0005509">
    <property type="term" value="F:calcium ion binding"/>
    <property type="evidence" value="ECO:0007669"/>
    <property type="project" value="TreeGrafter"/>
</dbReference>
<dbReference type="Gene3D" id="2.60.40.150">
    <property type="entry name" value="C2 domain"/>
    <property type="match status" value="2"/>
</dbReference>
<dbReference type="PRINTS" id="PR00360">
    <property type="entry name" value="C2DOMAIN"/>
</dbReference>
<name>A0A087T2B8_STEMI</name>
<keyword evidence="5" id="KW-1185">Reference proteome</keyword>
<accession>A0A087T2B8</accession>
<dbReference type="STRING" id="407821.A0A087T2B8"/>
<dbReference type="GO" id="GO:0030276">
    <property type="term" value="F:clathrin binding"/>
    <property type="evidence" value="ECO:0007669"/>
    <property type="project" value="TreeGrafter"/>
</dbReference>
<dbReference type="FunFam" id="2.60.40.150:FF:000181">
    <property type="entry name" value="Synaptotagmin 4"/>
    <property type="match status" value="1"/>
</dbReference>
<dbReference type="GO" id="GO:0005544">
    <property type="term" value="F:calcium-dependent phospholipid binding"/>
    <property type="evidence" value="ECO:0007669"/>
    <property type="project" value="TreeGrafter"/>
</dbReference>
<feature type="region of interest" description="Disordered" evidence="2">
    <location>
        <begin position="59"/>
        <end position="178"/>
    </location>
</feature>
<dbReference type="Proteomes" id="UP000054359">
    <property type="component" value="Unassembled WGS sequence"/>
</dbReference>
<dbReference type="OrthoDB" id="67700at2759"/>
<feature type="domain" description="C2" evidence="3">
    <location>
        <begin position="188"/>
        <end position="309"/>
    </location>
</feature>
<dbReference type="EMBL" id="KK113066">
    <property type="protein sequence ID" value="KFM59257.1"/>
    <property type="molecule type" value="Genomic_DNA"/>
</dbReference>
<dbReference type="GO" id="GO:0030424">
    <property type="term" value="C:axon"/>
    <property type="evidence" value="ECO:0007669"/>
    <property type="project" value="TreeGrafter"/>
</dbReference>
<feature type="compositionally biased region" description="Polar residues" evidence="2">
    <location>
        <begin position="140"/>
        <end position="150"/>
    </location>
</feature>
<organism evidence="4 5">
    <name type="scientific">Stegodyphus mimosarum</name>
    <name type="common">African social velvet spider</name>
    <dbReference type="NCBI Taxonomy" id="407821"/>
    <lineage>
        <taxon>Eukaryota</taxon>
        <taxon>Metazoa</taxon>
        <taxon>Ecdysozoa</taxon>
        <taxon>Arthropoda</taxon>
        <taxon>Chelicerata</taxon>
        <taxon>Arachnida</taxon>
        <taxon>Araneae</taxon>
        <taxon>Araneomorphae</taxon>
        <taxon>Entelegynae</taxon>
        <taxon>Eresoidea</taxon>
        <taxon>Eresidae</taxon>
        <taxon>Stegodyphus</taxon>
    </lineage>
</organism>
<sequence length="463" mass="52041">MNIHRILLDIKEDGPEIKAVEEVTTPALIGICLGSALFLVTIAAVTCFCYRRRSSTGSSQKLTSVLKKSHHSDKPLVLRKPTAVKSPSSGSVGGPVLMKKSPSPTLQKISPPGGSTRTSPTNANSGHRSPTSLDKAGIGSNHSSRQSSPNIEDKNYIERENEKLKNNKKEEVADDNKEKEVLVEKPCKLGQLHFRLKYNAEKLSLQVTIVRCSDLPAKDSNNGSSDPYVKLQLLPEKQHKVKTRVLRKTLDPVYDEDFTFYGINPNQLQATTLHFVVLSFDRYSRDDVIGEVICPLSGVDFEGLAKQLEMTREITPRNLKIRYQGRGELLVSLCYQPAANRLTVVVLKARNLPKMDFAGLCDPYVKIYLLYNNQRIAKKKTHVKKRTTNPVFNESFVFEVPYNEGLENISLEFLVLDWDRVTKNEVIGRLELGPRCGGPAQQHWNEVCNAPRRQIAEWHKLKE</sequence>
<dbReference type="AlphaFoldDB" id="A0A087T2B8"/>
<dbReference type="GO" id="GO:0070382">
    <property type="term" value="C:exocytic vesicle"/>
    <property type="evidence" value="ECO:0007669"/>
    <property type="project" value="TreeGrafter"/>
</dbReference>
<dbReference type="GO" id="GO:0048791">
    <property type="term" value="P:calcium ion-regulated exocytosis of neurotransmitter"/>
    <property type="evidence" value="ECO:0007669"/>
    <property type="project" value="TreeGrafter"/>
</dbReference>
<feature type="domain" description="C2" evidence="3">
    <location>
        <begin position="325"/>
        <end position="459"/>
    </location>
</feature>
<feature type="compositionally biased region" description="Basic and acidic residues" evidence="2">
    <location>
        <begin position="151"/>
        <end position="178"/>
    </location>
</feature>
<evidence type="ECO:0000313" key="5">
    <source>
        <dbReference type="Proteomes" id="UP000054359"/>
    </source>
</evidence>
<dbReference type="CDD" id="cd08404">
    <property type="entry name" value="C2B_Synaptotagmin-4"/>
    <property type="match status" value="1"/>
</dbReference>
<reference evidence="4 5" key="1">
    <citation type="submission" date="2013-11" db="EMBL/GenBank/DDBJ databases">
        <title>Genome sequencing of Stegodyphus mimosarum.</title>
        <authorList>
            <person name="Bechsgaard J."/>
        </authorList>
    </citation>
    <scope>NUCLEOTIDE SEQUENCE [LARGE SCALE GENOMIC DNA]</scope>
</reference>
<dbReference type="GO" id="GO:0000149">
    <property type="term" value="F:SNARE binding"/>
    <property type="evidence" value="ECO:0007669"/>
    <property type="project" value="TreeGrafter"/>
</dbReference>
<protein>
    <submittedName>
        <fullName evidence="4">Synaptotagmin-4</fullName>
    </submittedName>
</protein>
<feature type="compositionally biased region" description="Polar residues" evidence="2">
    <location>
        <begin position="102"/>
        <end position="132"/>
    </location>
</feature>
<evidence type="ECO:0000256" key="1">
    <source>
        <dbReference type="ARBA" id="ARBA00022737"/>
    </source>
</evidence>
<dbReference type="InterPro" id="IPR001565">
    <property type="entry name" value="Synaptotagmin"/>
</dbReference>
<evidence type="ECO:0000313" key="4">
    <source>
        <dbReference type="EMBL" id="KFM59257.1"/>
    </source>
</evidence>
<dbReference type="PROSITE" id="PS50004">
    <property type="entry name" value="C2"/>
    <property type="match status" value="2"/>
</dbReference>
<dbReference type="PANTHER" id="PTHR10024:SF369">
    <property type="entry name" value="FI18813P1"/>
    <property type="match status" value="1"/>
</dbReference>
<dbReference type="PRINTS" id="PR00399">
    <property type="entry name" value="SYNAPTOTAGMN"/>
</dbReference>
<dbReference type="SMART" id="SM00239">
    <property type="entry name" value="C2"/>
    <property type="match status" value="2"/>
</dbReference>
<dbReference type="Pfam" id="PF00168">
    <property type="entry name" value="C2"/>
    <property type="match status" value="2"/>
</dbReference>
<dbReference type="GO" id="GO:0001786">
    <property type="term" value="F:phosphatidylserine binding"/>
    <property type="evidence" value="ECO:0007669"/>
    <property type="project" value="TreeGrafter"/>
</dbReference>
<feature type="non-terminal residue" evidence="4">
    <location>
        <position position="463"/>
    </location>
</feature>
<keyword evidence="1" id="KW-0677">Repeat</keyword>
<dbReference type="FunFam" id="2.60.40.150:FF:000039">
    <property type="entry name" value="Synaptotagmin 11"/>
    <property type="match status" value="1"/>
</dbReference>